<protein>
    <submittedName>
        <fullName evidence="2">Uncharacterized protein</fullName>
    </submittedName>
</protein>
<evidence type="ECO:0000313" key="3">
    <source>
        <dbReference type="Proteomes" id="UP000024900"/>
    </source>
</evidence>
<evidence type="ECO:0000256" key="1">
    <source>
        <dbReference type="SAM" id="MobiDB-lite"/>
    </source>
</evidence>
<reference evidence="2 3" key="1">
    <citation type="journal article" date="2014" name="BMC Genomics">
        <title>Comparative genomics of Bradyrhizobium japonicum CPAC 15 and Bradyrhizobium diazoefficiens CPAC 7: elite model strains for understanding symbiotic performance with soybean.</title>
        <authorList>
            <person name="Siqueira A.F."/>
            <person name="Ormeno-Orrillo E."/>
            <person name="Souza R.C."/>
            <person name="Rodrigues E.P."/>
            <person name="Almeida L.G."/>
            <person name="Barcellos F.G."/>
            <person name="Batista J.S."/>
            <person name="Nakatami A.S."/>
            <person name="Martinez-Romero E."/>
            <person name="Vasconcelos A.T."/>
            <person name="Hungria M."/>
        </authorList>
    </citation>
    <scope>NUCLEOTIDE SEQUENCE [LARGE SCALE GENOMIC DNA]</scope>
    <source>
        <strain evidence="2 3">SEMIA 5080</strain>
    </source>
</reference>
<feature type="region of interest" description="Disordered" evidence="1">
    <location>
        <begin position="1"/>
        <end position="30"/>
    </location>
</feature>
<proteinExistence type="predicted"/>
<dbReference type="AlphaFoldDB" id="A0A837CEH7"/>
<organism evidence="2 3">
    <name type="scientific">Bradyrhizobium diazoefficiens SEMIA 5080</name>
    <dbReference type="NCBI Taxonomy" id="754504"/>
    <lineage>
        <taxon>Bacteria</taxon>
        <taxon>Pseudomonadati</taxon>
        <taxon>Pseudomonadota</taxon>
        <taxon>Alphaproteobacteria</taxon>
        <taxon>Hyphomicrobiales</taxon>
        <taxon>Nitrobacteraceae</taxon>
        <taxon>Bradyrhizobium</taxon>
    </lineage>
</organism>
<accession>A0A837CEH7</accession>
<sequence>MSRFPAPRRHGFPDVKSSEHLSTHRRTGHEVRSTAFDLCSRRIRDGYSGRFGQRMRAPLRKLLLRIIGGEFQCAH</sequence>
<comment type="caution">
    <text evidence="2">The sequence shown here is derived from an EMBL/GenBank/DDBJ whole genome shotgun (WGS) entry which is preliminary data.</text>
</comment>
<dbReference type="EMBL" id="ADOU02000005">
    <property type="protein sequence ID" value="KGJ67133.1"/>
    <property type="molecule type" value="Genomic_DNA"/>
</dbReference>
<name>A0A837CEH7_9BRAD</name>
<feature type="compositionally biased region" description="Basic and acidic residues" evidence="1">
    <location>
        <begin position="11"/>
        <end position="30"/>
    </location>
</feature>
<evidence type="ECO:0000313" key="2">
    <source>
        <dbReference type="EMBL" id="KGJ67133.1"/>
    </source>
</evidence>
<gene>
    <name evidence="2" type="ORF">BJA5080_03753</name>
</gene>
<dbReference type="Proteomes" id="UP000024900">
    <property type="component" value="Unassembled WGS sequence"/>
</dbReference>
<feature type="compositionally biased region" description="Basic residues" evidence="1">
    <location>
        <begin position="1"/>
        <end position="10"/>
    </location>
</feature>